<feature type="region of interest" description="Disordered" evidence="1">
    <location>
        <begin position="323"/>
        <end position="374"/>
    </location>
</feature>
<proteinExistence type="predicted"/>
<feature type="region of interest" description="Disordered" evidence="1">
    <location>
        <begin position="63"/>
        <end position="110"/>
    </location>
</feature>
<evidence type="ECO:0000313" key="2">
    <source>
        <dbReference type="EMBL" id="KAK4083936.1"/>
    </source>
</evidence>
<sequence length="461" mass="48801">MQPKTHPSNTTNSSPIPPYIAIITQRHSAIAVRFSISSWRAWQTSRFPSRFFVRSRSIARPPRCAQTRAPGLPLLKQAPSHDAPMSGRRSPPEAPGPQEPAQPTVSASDAHGALVQRIKRQNHRRRTPRPTIRSRIDAFGLLLYGTAHRGGTSFYRVRYRRRRTTCRSLAMARDHQTRSSSHFAQLSLNDPASSCRLLLLLSLSSSISLFSADQASQPAIFYRFYALERYPFLDFTMVRLAVTAVLAFAASALAIGDPAGAKNVGNGAGGQFITGGCVSDADCASKCCANQNNQGGVCSGVGAQFQAGKTGCGFSDPNAQQTIAAAKKQAGQSGQPAQQPQQGSQNQQKNQNNQNNQQAPASGGRVIGDPAGAKNVGNGAGGQFITGGCVSDADCASKCCANQNNQGGVCSGVGAQFQAGKTGCGFSDPNAQQTIAAAKNQAGQQGFKRVVRPAVEPQDEE</sequence>
<evidence type="ECO:0000313" key="3">
    <source>
        <dbReference type="Proteomes" id="UP001287286"/>
    </source>
</evidence>
<accession>A0ABR0BML0</accession>
<dbReference type="Proteomes" id="UP001287286">
    <property type="component" value="Unassembled WGS sequence"/>
</dbReference>
<organism evidence="2 3">
    <name type="scientific">Purpureocillium lilacinum</name>
    <name type="common">Paecilomyces lilacinus</name>
    <dbReference type="NCBI Taxonomy" id="33203"/>
    <lineage>
        <taxon>Eukaryota</taxon>
        <taxon>Fungi</taxon>
        <taxon>Dikarya</taxon>
        <taxon>Ascomycota</taxon>
        <taxon>Pezizomycotina</taxon>
        <taxon>Sordariomycetes</taxon>
        <taxon>Hypocreomycetidae</taxon>
        <taxon>Hypocreales</taxon>
        <taxon>Ophiocordycipitaceae</taxon>
        <taxon>Purpureocillium</taxon>
    </lineage>
</organism>
<dbReference type="EMBL" id="JAWRVI010000055">
    <property type="protein sequence ID" value="KAK4083936.1"/>
    <property type="molecule type" value="Genomic_DNA"/>
</dbReference>
<feature type="compositionally biased region" description="Low complexity" evidence="1">
    <location>
        <begin position="323"/>
        <end position="364"/>
    </location>
</feature>
<evidence type="ECO:0008006" key="4">
    <source>
        <dbReference type="Google" id="ProtNLM"/>
    </source>
</evidence>
<evidence type="ECO:0000256" key="1">
    <source>
        <dbReference type="SAM" id="MobiDB-lite"/>
    </source>
</evidence>
<name>A0ABR0BML0_PURLI</name>
<gene>
    <name evidence="2" type="ORF">Purlil1_10569</name>
</gene>
<reference evidence="2 3" key="1">
    <citation type="journal article" date="2024" name="Microbiol. Resour. Announc.">
        <title>Genome annotations for the ascomycete fungi Trichoderma harzianum, Trichoderma aggressivum, and Purpureocillium lilacinum.</title>
        <authorList>
            <person name="Beijen E.P.W."/>
            <person name="Ohm R.A."/>
        </authorList>
    </citation>
    <scope>NUCLEOTIDE SEQUENCE [LARGE SCALE GENOMIC DNA]</scope>
    <source>
        <strain evidence="2 3">CBS 150709</strain>
    </source>
</reference>
<feature type="region of interest" description="Disordered" evidence="1">
    <location>
        <begin position="439"/>
        <end position="461"/>
    </location>
</feature>
<keyword evidence="3" id="KW-1185">Reference proteome</keyword>
<comment type="caution">
    <text evidence="2">The sequence shown here is derived from an EMBL/GenBank/DDBJ whole genome shotgun (WGS) entry which is preliminary data.</text>
</comment>
<protein>
    <recommendedName>
        <fullName evidence="4">Biotrophy-associated secreted protein 2</fullName>
    </recommendedName>
</protein>